<dbReference type="SMART" id="SM00448">
    <property type="entry name" value="REC"/>
    <property type="match status" value="1"/>
</dbReference>
<feature type="modified residue" description="4-aspartylphosphate" evidence="2">
    <location>
        <position position="54"/>
    </location>
</feature>
<feature type="domain" description="Response regulatory" evidence="3">
    <location>
        <begin position="2"/>
        <end position="121"/>
    </location>
</feature>
<dbReference type="InterPro" id="IPR001789">
    <property type="entry name" value="Sig_transdc_resp-reg_receiver"/>
</dbReference>
<evidence type="ECO:0000256" key="1">
    <source>
        <dbReference type="ARBA" id="ARBA00022553"/>
    </source>
</evidence>
<name>A0A6N9TL36_DISTH</name>
<evidence type="ECO:0000259" key="3">
    <source>
        <dbReference type="PROSITE" id="PS50110"/>
    </source>
</evidence>
<accession>A0A6N9TL36</accession>
<dbReference type="RefSeq" id="WP_163297982.1">
    <property type="nucleotide sequence ID" value="NZ_JAAGRR010000019.1"/>
</dbReference>
<dbReference type="Proteomes" id="UP000469346">
    <property type="component" value="Unassembled WGS sequence"/>
</dbReference>
<dbReference type="GO" id="GO:0000160">
    <property type="term" value="P:phosphorelay signal transduction system"/>
    <property type="evidence" value="ECO:0007669"/>
    <property type="project" value="InterPro"/>
</dbReference>
<gene>
    <name evidence="4" type="ORF">G3N55_03035</name>
</gene>
<dbReference type="InterPro" id="IPR011006">
    <property type="entry name" value="CheY-like_superfamily"/>
</dbReference>
<comment type="caution">
    <text evidence="4">The sequence shown here is derived from an EMBL/GenBank/DDBJ whole genome shotgun (WGS) entry which is preliminary data.</text>
</comment>
<protein>
    <submittedName>
        <fullName evidence="4">Response regulator</fullName>
    </submittedName>
</protein>
<organism evidence="4 5">
    <name type="scientific">Dissulfurirhabdus thermomarina</name>
    <dbReference type="NCBI Taxonomy" id="1765737"/>
    <lineage>
        <taxon>Bacteria</taxon>
        <taxon>Deltaproteobacteria</taxon>
        <taxon>Dissulfurirhabdaceae</taxon>
        <taxon>Dissulfurirhabdus</taxon>
    </lineage>
</organism>
<sequence length="123" mass="13819">MKALVVDDSQAMRKMVRAGLEELGIFDEIHEAADGAQALAKLREVGPVDIVLLDWYMPEMEGYECLLKIRENAAWNDVKVMMVTTENQQENVIRAVMAGANEYLMKPFTADMLGEKVRMVLGV</sequence>
<dbReference type="InterPro" id="IPR050595">
    <property type="entry name" value="Bact_response_regulator"/>
</dbReference>
<dbReference type="PANTHER" id="PTHR44591">
    <property type="entry name" value="STRESS RESPONSE REGULATOR PROTEIN 1"/>
    <property type="match status" value="1"/>
</dbReference>
<dbReference type="AlphaFoldDB" id="A0A6N9TL36"/>
<dbReference type="PANTHER" id="PTHR44591:SF3">
    <property type="entry name" value="RESPONSE REGULATORY DOMAIN-CONTAINING PROTEIN"/>
    <property type="match status" value="1"/>
</dbReference>
<proteinExistence type="predicted"/>
<reference evidence="4 5" key="1">
    <citation type="submission" date="2020-02" db="EMBL/GenBank/DDBJ databases">
        <title>Comparative genomics of sulfur disproportionating microorganisms.</title>
        <authorList>
            <person name="Ward L.M."/>
            <person name="Bertran E."/>
            <person name="Johnston D.T."/>
        </authorList>
    </citation>
    <scope>NUCLEOTIDE SEQUENCE [LARGE SCALE GENOMIC DNA]</scope>
    <source>
        <strain evidence="4 5">DSM 100025</strain>
    </source>
</reference>
<evidence type="ECO:0000313" key="4">
    <source>
        <dbReference type="EMBL" id="NDY41829.1"/>
    </source>
</evidence>
<dbReference type="Pfam" id="PF00072">
    <property type="entry name" value="Response_reg"/>
    <property type="match status" value="1"/>
</dbReference>
<dbReference type="PROSITE" id="PS50110">
    <property type="entry name" value="RESPONSE_REGULATORY"/>
    <property type="match status" value="1"/>
</dbReference>
<dbReference type="Gene3D" id="3.40.50.2300">
    <property type="match status" value="1"/>
</dbReference>
<keyword evidence="1 2" id="KW-0597">Phosphoprotein</keyword>
<dbReference type="EMBL" id="JAAGRR010000019">
    <property type="protein sequence ID" value="NDY41829.1"/>
    <property type="molecule type" value="Genomic_DNA"/>
</dbReference>
<evidence type="ECO:0000313" key="5">
    <source>
        <dbReference type="Proteomes" id="UP000469346"/>
    </source>
</evidence>
<dbReference type="SUPFAM" id="SSF52172">
    <property type="entry name" value="CheY-like"/>
    <property type="match status" value="1"/>
</dbReference>
<evidence type="ECO:0000256" key="2">
    <source>
        <dbReference type="PROSITE-ProRule" id="PRU00169"/>
    </source>
</evidence>
<keyword evidence="5" id="KW-1185">Reference proteome</keyword>